<proteinExistence type="predicted"/>
<name>G2Y976_BOTF4</name>
<dbReference type="Proteomes" id="UP000008177">
    <property type="component" value="Unplaced contigs"/>
</dbReference>
<gene>
    <name evidence="2" type="ORF">BofuT4_uP030280.1</name>
</gene>
<dbReference type="InParanoid" id="G2Y976"/>
<organism evidence="2 3">
    <name type="scientific">Botryotinia fuckeliana (strain T4)</name>
    <name type="common">Noble rot fungus</name>
    <name type="synonym">Botrytis cinerea</name>
    <dbReference type="NCBI Taxonomy" id="999810"/>
    <lineage>
        <taxon>Eukaryota</taxon>
        <taxon>Fungi</taxon>
        <taxon>Dikarya</taxon>
        <taxon>Ascomycota</taxon>
        <taxon>Pezizomycotina</taxon>
        <taxon>Leotiomycetes</taxon>
        <taxon>Helotiales</taxon>
        <taxon>Sclerotiniaceae</taxon>
        <taxon>Botrytis</taxon>
    </lineage>
</organism>
<dbReference type="AlphaFoldDB" id="G2Y976"/>
<dbReference type="HOGENOM" id="CLU_2654207_0_0_1"/>
<evidence type="ECO:0000256" key="1">
    <source>
        <dbReference type="SAM" id="Phobius"/>
    </source>
</evidence>
<keyword evidence="1" id="KW-0472">Membrane</keyword>
<protein>
    <submittedName>
        <fullName evidence="2">Uncharacterized protein</fullName>
    </submittedName>
</protein>
<reference evidence="3" key="1">
    <citation type="journal article" date="2011" name="PLoS Genet.">
        <title>Genomic analysis of the necrotrophic fungal pathogens Sclerotinia sclerotiorum and Botrytis cinerea.</title>
        <authorList>
            <person name="Amselem J."/>
            <person name="Cuomo C.A."/>
            <person name="van Kan J.A."/>
            <person name="Viaud M."/>
            <person name="Benito E.P."/>
            <person name="Couloux A."/>
            <person name="Coutinho P.M."/>
            <person name="de Vries R.P."/>
            <person name="Dyer P.S."/>
            <person name="Fillinger S."/>
            <person name="Fournier E."/>
            <person name="Gout L."/>
            <person name="Hahn M."/>
            <person name="Kohn L."/>
            <person name="Lapalu N."/>
            <person name="Plummer K.M."/>
            <person name="Pradier J.M."/>
            <person name="Quevillon E."/>
            <person name="Sharon A."/>
            <person name="Simon A."/>
            <person name="ten Have A."/>
            <person name="Tudzynski B."/>
            <person name="Tudzynski P."/>
            <person name="Wincker P."/>
            <person name="Andrew M."/>
            <person name="Anthouard V."/>
            <person name="Beever R.E."/>
            <person name="Beffa R."/>
            <person name="Benoit I."/>
            <person name="Bouzid O."/>
            <person name="Brault B."/>
            <person name="Chen Z."/>
            <person name="Choquer M."/>
            <person name="Collemare J."/>
            <person name="Cotton P."/>
            <person name="Danchin E.G."/>
            <person name="Da Silva C."/>
            <person name="Gautier A."/>
            <person name="Giraud C."/>
            <person name="Giraud T."/>
            <person name="Gonzalez C."/>
            <person name="Grossetete S."/>
            <person name="Guldener U."/>
            <person name="Henrissat B."/>
            <person name="Howlett B.J."/>
            <person name="Kodira C."/>
            <person name="Kretschmer M."/>
            <person name="Lappartient A."/>
            <person name="Leroch M."/>
            <person name="Levis C."/>
            <person name="Mauceli E."/>
            <person name="Neuveglise C."/>
            <person name="Oeser B."/>
            <person name="Pearson M."/>
            <person name="Poulain J."/>
            <person name="Poussereau N."/>
            <person name="Quesneville H."/>
            <person name="Rascle C."/>
            <person name="Schumacher J."/>
            <person name="Segurens B."/>
            <person name="Sexton A."/>
            <person name="Silva E."/>
            <person name="Sirven C."/>
            <person name="Soanes D.M."/>
            <person name="Talbot N.J."/>
            <person name="Templeton M."/>
            <person name="Yandava C."/>
            <person name="Yarden O."/>
            <person name="Zeng Q."/>
            <person name="Rollins J.A."/>
            <person name="Lebrun M.H."/>
            <person name="Dickman M."/>
        </authorList>
    </citation>
    <scope>NUCLEOTIDE SEQUENCE [LARGE SCALE GENOMIC DNA]</scope>
    <source>
        <strain evidence="3">T4</strain>
    </source>
</reference>
<accession>G2Y976</accession>
<keyword evidence="1" id="KW-0812">Transmembrane</keyword>
<evidence type="ECO:0000313" key="3">
    <source>
        <dbReference type="Proteomes" id="UP000008177"/>
    </source>
</evidence>
<evidence type="ECO:0000313" key="2">
    <source>
        <dbReference type="EMBL" id="CCD49152.1"/>
    </source>
</evidence>
<sequence length="76" mass="8445">MKKGNCGEARESIARQTERCRRPAPLALCLLYAYLSGSVVLLPSHASSSTPKRRRPDESCLRHCNAAHLSTNYTQD</sequence>
<feature type="transmembrane region" description="Helical" evidence="1">
    <location>
        <begin position="25"/>
        <end position="46"/>
    </location>
</feature>
<keyword evidence="1" id="KW-1133">Transmembrane helix</keyword>
<dbReference type="EMBL" id="FQ790300">
    <property type="protein sequence ID" value="CCD49152.1"/>
    <property type="molecule type" value="Genomic_DNA"/>
</dbReference>